<reference evidence="2" key="1">
    <citation type="submission" date="2016-04" db="EMBL/GenBank/DDBJ databases">
        <title>Cephalotus genome sequencing.</title>
        <authorList>
            <person name="Fukushima K."/>
            <person name="Hasebe M."/>
            <person name="Fang X."/>
        </authorList>
    </citation>
    <scope>NUCLEOTIDE SEQUENCE [LARGE SCALE GENOMIC DNA]</scope>
    <source>
        <strain evidence="2">cv. St1</strain>
    </source>
</reference>
<dbReference type="InParanoid" id="A0A1Q3D5R4"/>
<dbReference type="PANTHER" id="PTHR33710">
    <property type="entry name" value="BNAC02G09200D PROTEIN"/>
    <property type="match status" value="1"/>
</dbReference>
<gene>
    <name evidence="1" type="ORF">CFOL_v3_31231</name>
</gene>
<dbReference type="PANTHER" id="PTHR33710:SF71">
    <property type="entry name" value="ENDONUCLEASE_EXONUCLEASE_PHOSPHATASE DOMAIN-CONTAINING PROTEIN"/>
    <property type="match status" value="1"/>
</dbReference>
<keyword evidence="2" id="KW-1185">Reference proteome</keyword>
<dbReference type="Gene3D" id="3.60.10.10">
    <property type="entry name" value="Endonuclease/exonuclease/phosphatase"/>
    <property type="match status" value="1"/>
</dbReference>
<dbReference type="InterPro" id="IPR036691">
    <property type="entry name" value="Endo/exonu/phosph_ase_sf"/>
</dbReference>
<sequence>SFVYGLCDYRSRRDLWKDLIFNARLASFVPWLILGDFNVSRFPHDHLNGSPRVSKSMSELNECLKSMEVDDIRSVGRFFTWSNKRTGNFAVNKKLDRVLGNWEWHKHFNHSLAHFHNPGVSDHSLVSISLPKFRNSGNKPFKFLNYWVKDDRFLDIVRRVWVQRPIGNPLEAVLCKLRNLKRELKSVFKKSILSSKMESIRSGIEITQANLLLNPSEAALLLKEKHLLSKLWKFKEEEKSFLKQKSRILWLRLRDSNNKFFHRSVSALHHRNHIGRLQKSDGSWACSPTEVEQVAVEHFSGFLGEQGPSGSDAFRQVYSKMLSEDQKALLGRSISDEEIMDAFWALNPEKASGSDEFNGFSSGMCGAL</sequence>
<evidence type="ECO:0000313" key="1">
    <source>
        <dbReference type="EMBL" id="GAV87805.1"/>
    </source>
</evidence>
<feature type="non-terminal residue" evidence="1">
    <location>
        <position position="1"/>
    </location>
</feature>
<accession>A0A1Q3D5R4</accession>
<dbReference type="OrthoDB" id="1742140at2759"/>
<dbReference type="EMBL" id="BDDD01004524">
    <property type="protein sequence ID" value="GAV87805.1"/>
    <property type="molecule type" value="Genomic_DNA"/>
</dbReference>
<name>A0A1Q3D5R4_CEPFO</name>
<protein>
    <submittedName>
        <fullName evidence="1">Exo_endo_phos domain-containing protein</fullName>
    </submittedName>
</protein>
<dbReference type="AlphaFoldDB" id="A0A1Q3D5R4"/>
<organism evidence="1 2">
    <name type="scientific">Cephalotus follicularis</name>
    <name type="common">Albany pitcher plant</name>
    <dbReference type="NCBI Taxonomy" id="3775"/>
    <lineage>
        <taxon>Eukaryota</taxon>
        <taxon>Viridiplantae</taxon>
        <taxon>Streptophyta</taxon>
        <taxon>Embryophyta</taxon>
        <taxon>Tracheophyta</taxon>
        <taxon>Spermatophyta</taxon>
        <taxon>Magnoliopsida</taxon>
        <taxon>eudicotyledons</taxon>
        <taxon>Gunneridae</taxon>
        <taxon>Pentapetalae</taxon>
        <taxon>rosids</taxon>
        <taxon>fabids</taxon>
        <taxon>Oxalidales</taxon>
        <taxon>Cephalotaceae</taxon>
        <taxon>Cephalotus</taxon>
    </lineage>
</organism>
<dbReference type="SUPFAM" id="SSF56219">
    <property type="entry name" value="DNase I-like"/>
    <property type="match status" value="1"/>
</dbReference>
<evidence type="ECO:0000313" key="2">
    <source>
        <dbReference type="Proteomes" id="UP000187406"/>
    </source>
</evidence>
<proteinExistence type="predicted"/>
<dbReference type="Proteomes" id="UP000187406">
    <property type="component" value="Unassembled WGS sequence"/>
</dbReference>
<comment type="caution">
    <text evidence="1">The sequence shown here is derived from an EMBL/GenBank/DDBJ whole genome shotgun (WGS) entry which is preliminary data.</text>
</comment>
<dbReference type="STRING" id="3775.A0A1Q3D5R4"/>